<evidence type="ECO:0000256" key="1">
    <source>
        <dbReference type="SAM" id="MobiDB-lite"/>
    </source>
</evidence>
<protein>
    <submittedName>
        <fullName evidence="3">Uncharacterized protein</fullName>
    </submittedName>
</protein>
<feature type="region of interest" description="Disordered" evidence="1">
    <location>
        <begin position="81"/>
        <end position="126"/>
    </location>
</feature>
<organism evidence="3 4">
    <name type="scientific">Perkinsus olseni</name>
    <name type="common">Perkinsus atlanticus</name>
    <dbReference type="NCBI Taxonomy" id="32597"/>
    <lineage>
        <taxon>Eukaryota</taxon>
        <taxon>Sar</taxon>
        <taxon>Alveolata</taxon>
        <taxon>Perkinsozoa</taxon>
        <taxon>Perkinsea</taxon>
        <taxon>Perkinsida</taxon>
        <taxon>Perkinsidae</taxon>
        <taxon>Perkinsus</taxon>
    </lineage>
</organism>
<dbReference type="EMBL" id="JABANP010000108">
    <property type="protein sequence ID" value="KAF4690059.1"/>
    <property type="molecule type" value="Genomic_DNA"/>
</dbReference>
<name>A0A7J6P1R0_PEROL</name>
<feature type="chain" id="PRO_5029628348" evidence="2">
    <location>
        <begin position="17"/>
        <end position="149"/>
    </location>
</feature>
<feature type="signal peptide" evidence="2">
    <location>
        <begin position="1"/>
        <end position="16"/>
    </location>
</feature>
<evidence type="ECO:0000313" key="3">
    <source>
        <dbReference type="EMBL" id="KAF4690059.1"/>
    </source>
</evidence>
<gene>
    <name evidence="3" type="ORF">FOZ60_000724</name>
</gene>
<keyword evidence="2" id="KW-0732">Signal</keyword>
<dbReference type="Proteomes" id="UP000541610">
    <property type="component" value="Unassembled WGS sequence"/>
</dbReference>
<sequence>MRSLVVGAVLLTTSVAVDIQDDATKPTDVEEFNFYDVHDDDEKNQYLLSGASVNSAFAHTDGRSLSTEALRASYYRRFFERPDGRGGDGGNGGNGEFSGGPGGNGGNGTYGGSGGRGGGGGFFGGNDRRREKFKMVLKILETPSLESLD</sequence>
<accession>A0A7J6P1R0</accession>
<evidence type="ECO:0000256" key="2">
    <source>
        <dbReference type="SAM" id="SignalP"/>
    </source>
</evidence>
<proteinExistence type="predicted"/>
<comment type="caution">
    <text evidence="3">The sequence shown here is derived from an EMBL/GenBank/DDBJ whole genome shotgun (WGS) entry which is preliminary data.</text>
</comment>
<evidence type="ECO:0000313" key="4">
    <source>
        <dbReference type="Proteomes" id="UP000541610"/>
    </source>
</evidence>
<feature type="compositionally biased region" description="Gly residues" evidence="1">
    <location>
        <begin position="87"/>
        <end position="124"/>
    </location>
</feature>
<reference evidence="3 4" key="1">
    <citation type="submission" date="2020-04" db="EMBL/GenBank/DDBJ databases">
        <title>Perkinsus olseni comparative genomics.</title>
        <authorList>
            <person name="Bogema D.R."/>
        </authorList>
    </citation>
    <scope>NUCLEOTIDE SEQUENCE [LARGE SCALE GENOMIC DNA]</scope>
    <source>
        <strain evidence="3">00978-12</strain>
    </source>
</reference>
<dbReference type="AlphaFoldDB" id="A0A7J6P1R0"/>